<feature type="transmembrane region" description="Helical" evidence="1">
    <location>
        <begin position="34"/>
        <end position="55"/>
    </location>
</feature>
<dbReference type="EMBL" id="UYJE01007338">
    <property type="protein sequence ID" value="VDI53826.1"/>
    <property type="molecule type" value="Genomic_DNA"/>
</dbReference>
<keyword evidence="1" id="KW-0812">Transmembrane</keyword>
<comment type="caution">
    <text evidence="2">The sequence shown here is derived from an EMBL/GenBank/DDBJ whole genome shotgun (WGS) entry which is preliminary data.</text>
</comment>
<keyword evidence="1" id="KW-1133">Transmembrane helix</keyword>
<proteinExistence type="predicted"/>
<sequence>MEGKTSPGIKRSVSISRRMSMIGGPNMSGKWNRIMFIVIVIGLGFISGNFVYNLVLGKLRESNTKQFKRHNIHDLPDLRSGISIKKDLSIQLRDYLPRNVFITTGNWYRQRESIKLFLQTYPDAATYHLYSFLEDDSHNPFFVAFDKNLMNIVQSRILSDANETISKHISKFGSESIRKNLSSIDFGAWLIDTFHQDDYIIVRMESENETAIARRLRKIGALDWIDKYYTTSRENSTLSVYHEVFRKMNIPLFIWNDDENTYSDFDELNGHKGPPRATNIILDCGYYENFLFVMYVPLVSKQAIYALEVLQAFSGPRFLQTALFLSRNFIVNQPSLTESLAHSINIGLYMVNKSTVGNAYGYHQMRNEFVEVSKVLQQFETNPVKIQYVNTVGFEKEAESNLCNERVVDIFKEFLNIDYLLPQFIQDSSIKVENITRKHGQIFALDLATENSEMLMIYILKKYGGGMIGINTC</sequence>
<dbReference type="Proteomes" id="UP000596742">
    <property type="component" value="Unassembled WGS sequence"/>
</dbReference>
<name>A0A8B6FUS1_MYTGA</name>
<organism evidence="2 3">
    <name type="scientific">Mytilus galloprovincialis</name>
    <name type="common">Mediterranean mussel</name>
    <dbReference type="NCBI Taxonomy" id="29158"/>
    <lineage>
        <taxon>Eukaryota</taxon>
        <taxon>Metazoa</taxon>
        <taxon>Spiralia</taxon>
        <taxon>Lophotrochozoa</taxon>
        <taxon>Mollusca</taxon>
        <taxon>Bivalvia</taxon>
        <taxon>Autobranchia</taxon>
        <taxon>Pteriomorphia</taxon>
        <taxon>Mytilida</taxon>
        <taxon>Mytiloidea</taxon>
        <taxon>Mytilidae</taxon>
        <taxon>Mytilinae</taxon>
        <taxon>Mytilus</taxon>
    </lineage>
</organism>
<protein>
    <submittedName>
        <fullName evidence="2">Uncharacterized protein</fullName>
    </submittedName>
</protein>
<evidence type="ECO:0000313" key="2">
    <source>
        <dbReference type="EMBL" id="VDI53826.1"/>
    </source>
</evidence>
<keyword evidence="1" id="KW-0472">Membrane</keyword>
<accession>A0A8B6FUS1</accession>
<evidence type="ECO:0000256" key="1">
    <source>
        <dbReference type="SAM" id="Phobius"/>
    </source>
</evidence>
<dbReference type="AlphaFoldDB" id="A0A8B6FUS1"/>
<dbReference type="OrthoDB" id="10006218at2759"/>
<gene>
    <name evidence="2" type="ORF">MGAL_10B030032</name>
</gene>
<reference evidence="2" key="1">
    <citation type="submission" date="2018-11" db="EMBL/GenBank/DDBJ databases">
        <authorList>
            <person name="Alioto T."/>
            <person name="Alioto T."/>
        </authorList>
    </citation>
    <scope>NUCLEOTIDE SEQUENCE</scope>
</reference>
<keyword evidence="3" id="KW-1185">Reference proteome</keyword>
<evidence type="ECO:0000313" key="3">
    <source>
        <dbReference type="Proteomes" id="UP000596742"/>
    </source>
</evidence>